<dbReference type="OrthoDB" id="8137755at2"/>
<dbReference type="RefSeq" id="WP_060851324.1">
    <property type="nucleotide sequence ID" value="NZ_AP014707.1"/>
</dbReference>
<keyword evidence="1" id="KW-0812">Transmembrane</keyword>
<evidence type="ECO:0000313" key="3">
    <source>
        <dbReference type="Proteomes" id="UP000061432"/>
    </source>
</evidence>
<reference evidence="2 3" key="1">
    <citation type="journal article" date="2015" name="Genome Announc.">
        <title>Complete Genome Sequence of Methylobacterium aquaticum Strain 22A, Isolated from Racomitrium japonicum Moss.</title>
        <authorList>
            <person name="Tani A."/>
            <person name="Ogura Y."/>
            <person name="Hayashi T."/>
            <person name="Kimbara K."/>
        </authorList>
    </citation>
    <scope>NUCLEOTIDE SEQUENCE [LARGE SCALE GENOMIC DNA]</scope>
    <source>
        <strain evidence="2 3">MA-22A</strain>
        <plasmid evidence="3">Plasmid pMaq22A_3p DNA</plasmid>
    </source>
</reference>
<dbReference type="EMBL" id="AP014707">
    <property type="protein sequence ID" value="BAQ50275.1"/>
    <property type="molecule type" value="Genomic_DNA"/>
</dbReference>
<dbReference type="PATRIC" id="fig|270351.10.peg.7463"/>
<dbReference type="KEGG" id="maqu:Maq22A_3p50105"/>
<dbReference type="AlphaFoldDB" id="A0A0C6G2G1"/>
<keyword evidence="2" id="KW-0614">Plasmid</keyword>
<reference evidence="3" key="2">
    <citation type="submission" date="2015-01" db="EMBL/GenBank/DDBJ databases">
        <title>Complete genome sequence of Methylobacterium aquaticum strain 22A.</title>
        <authorList>
            <person name="Tani A."/>
            <person name="Ogura Y."/>
            <person name="Hayashi T."/>
        </authorList>
    </citation>
    <scope>NUCLEOTIDE SEQUENCE [LARGE SCALE GENOMIC DNA]</scope>
    <source>
        <strain evidence="3">MA-22A</strain>
        <plasmid evidence="3">Plasmid pMaq22A_3p DNA</plasmid>
    </source>
</reference>
<keyword evidence="1" id="KW-0472">Membrane</keyword>
<protein>
    <recommendedName>
        <fullName evidence="4">Holin of 3TMs, for gene-transfer release</fullName>
    </recommendedName>
</protein>
<sequence>MNLSSVDWGPVAGQLMRLGAPLLGTLIGGVPGAVAASVIGSLATAIGADPTPESISDKLQNDPGAAQAARDFEADNRERLEIEIERTKRVQIEQANVSLRAEITAGDRFQRWARPFNMWVLGAVTGSYGFCCVAAAIVTMATKDPTALTHLVALGATLVTVLVPCGAVAGVTAWQQTKENLAGVVQRPPPAGLVPGKPAKRK</sequence>
<feature type="transmembrane region" description="Helical" evidence="1">
    <location>
        <begin position="20"/>
        <end position="48"/>
    </location>
</feature>
<dbReference type="Proteomes" id="UP000061432">
    <property type="component" value="Plasmid pMaq22A_3p"/>
</dbReference>
<gene>
    <name evidence="2" type="ORF">Maq22A_3p50105</name>
</gene>
<name>A0A0C6G2G1_9HYPH</name>
<organism evidence="2 3">
    <name type="scientific">Methylobacterium aquaticum</name>
    <dbReference type="NCBI Taxonomy" id="270351"/>
    <lineage>
        <taxon>Bacteria</taxon>
        <taxon>Pseudomonadati</taxon>
        <taxon>Pseudomonadota</taxon>
        <taxon>Alphaproteobacteria</taxon>
        <taxon>Hyphomicrobiales</taxon>
        <taxon>Methylobacteriaceae</taxon>
        <taxon>Methylobacterium</taxon>
    </lineage>
</organism>
<evidence type="ECO:0000256" key="1">
    <source>
        <dbReference type="SAM" id="Phobius"/>
    </source>
</evidence>
<evidence type="ECO:0008006" key="4">
    <source>
        <dbReference type="Google" id="ProtNLM"/>
    </source>
</evidence>
<feature type="transmembrane region" description="Helical" evidence="1">
    <location>
        <begin position="147"/>
        <end position="171"/>
    </location>
</feature>
<geneLocation type="plasmid" evidence="3">
    <name>pMaq22A_3p DNA</name>
</geneLocation>
<feature type="transmembrane region" description="Helical" evidence="1">
    <location>
        <begin position="118"/>
        <end position="141"/>
    </location>
</feature>
<keyword evidence="1" id="KW-1133">Transmembrane helix</keyword>
<evidence type="ECO:0000313" key="2">
    <source>
        <dbReference type="EMBL" id="BAQ50275.1"/>
    </source>
</evidence>
<proteinExistence type="predicted"/>
<accession>A0A0C6G2G1</accession>